<feature type="region of interest" description="Disordered" evidence="3">
    <location>
        <begin position="1"/>
        <end position="141"/>
    </location>
</feature>
<dbReference type="PANTHER" id="PTHR45921">
    <property type="entry name" value="IP01054P"/>
    <property type="match status" value="1"/>
</dbReference>
<dbReference type="GO" id="GO:0000981">
    <property type="term" value="F:DNA-binding transcription factor activity, RNA polymerase II-specific"/>
    <property type="evidence" value="ECO:0007669"/>
    <property type="project" value="TreeGrafter"/>
</dbReference>
<dbReference type="GO" id="GO:0048513">
    <property type="term" value="P:animal organ development"/>
    <property type="evidence" value="ECO:0007669"/>
    <property type="project" value="TreeGrafter"/>
</dbReference>
<name>A0AAQ4ES53_AMBAM</name>
<reference evidence="4 5" key="1">
    <citation type="journal article" date="2023" name="Arcadia Sci">
        <title>De novo assembly of a long-read Amblyomma americanum tick genome.</title>
        <authorList>
            <person name="Chou S."/>
            <person name="Poskanzer K.E."/>
            <person name="Rollins M."/>
            <person name="Thuy-Boun P.S."/>
        </authorList>
    </citation>
    <scope>NUCLEOTIDE SEQUENCE [LARGE SCALE GENOMIC DNA]</scope>
    <source>
        <strain evidence="4">F_SG_1</strain>
        <tissue evidence="4">Salivary glands</tissue>
    </source>
</reference>
<keyword evidence="2" id="KW-0217">Developmental protein</keyword>
<accession>A0AAQ4ES53</accession>
<organism evidence="4 5">
    <name type="scientific">Amblyomma americanum</name>
    <name type="common">Lone star tick</name>
    <dbReference type="NCBI Taxonomy" id="6943"/>
    <lineage>
        <taxon>Eukaryota</taxon>
        <taxon>Metazoa</taxon>
        <taxon>Ecdysozoa</taxon>
        <taxon>Arthropoda</taxon>
        <taxon>Chelicerata</taxon>
        <taxon>Arachnida</taxon>
        <taxon>Acari</taxon>
        <taxon>Parasitiformes</taxon>
        <taxon>Ixodida</taxon>
        <taxon>Ixodoidea</taxon>
        <taxon>Ixodidae</taxon>
        <taxon>Amblyomminae</taxon>
        <taxon>Amblyomma</taxon>
    </lineage>
</organism>
<sequence>MAALAARGETWRHSGSRSPWRWRPPSAGSQPAALGLSRALCSAHLPRKEKRTPRTGARRHLAAASRSRQSAPCSLPGPDPRPPPWTAAIRTVRPAPRPPVPWRRGVRPVSASALPRPHTASEIEQSRRARRQTAEEREAERHAANRLMMSLQAEVVSKSIYEGARDSLCMSNASLHALQSLQPWASEAANALHAGAGGDRGPAAAAYLAPPPSLTSPLC</sequence>
<dbReference type="Proteomes" id="UP001321473">
    <property type="component" value="Unassembled WGS sequence"/>
</dbReference>
<comment type="caution">
    <text evidence="4">The sequence shown here is derived from an EMBL/GenBank/DDBJ whole genome shotgun (WGS) entry which is preliminary data.</text>
</comment>
<evidence type="ECO:0000313" key="5">
    <source>
        <dbReference type="Proteomes" id="UP001321473"/>
    </source>
</evidence>
<protein>
    <submittedName>
        <fullName evidence="4">Uncharacterized protein</fullName>
    </submittedName>
</protein>
<evidence type="ECO:0000256" key="3">
    <source>
        <dbReference type="SAM" id="MobiDB-lite"/>
    </source>
</evidence>
<evidence type="ECO:0000256" key="1">
    <source>
        <dbReference type="ARBA" id="ARBA00004123"/>
    </source>
</evidence>
<evidence type="ECO:0000313" key="4">
    <source>
        <dbReference type="EMBL" id="KAK8777458.1"/>
    </source>
</evidence>
<dbReference type="EMBL" id="JARKHS020011828">
    <property type="protein sequence ID" value="KAK8777458.1"/>
    <property type="molecule type" value="Genomic_DNA"/>
</dbReference>
<feature type="compositionally biased region" description="Basic residues" evidence="3">
    <location>
        <begin position="45"/>
        <end position="61"/>
    </location>
</feature>
<keyword evidence="5" id="KW-1185">Reference proteome</keyword>
<feature type="compositionally biased region" description="Pro residues" evidence="3">
    <location>
        <begin position="75"/>
        <end position="85"/>
    </location>
</feature>
<feature type="compositionally biased region" description="Basic and acidic residues" evidence="3">
    <location>
        <begin position="119"/>
        <end position="141"/>
    </location>
</feature>
<dbReference type="InterPro" id="IPR042247">
    <property type="entry name" value="TLX1/2/3"/>
</dbReference>
<evidence type="ECO:0000256" key="2">
    <source>
        <dbReference type="ARBA" id="ARBA00022473"/>
    </source>
</evidence>
<feature type="compositionally biased region" description="Low complexity" evidence="3">
    <location>
        <begin position="62"/>
        <end position="74"/>
    </location>
</feature>
<proteinExistence type="predicted"/>
<dbReference type="AlphaFoldDB" id="A0AAQ4ES53"/>
<dbReference type="GO" id="GO:0000978">
    <property type="term" value="F:RNA polymerase II cis-regulatory region sequence-specific DNA binding"/>
    <property type="evidence" value="ECO:0007669"/>
    <property type="project" value="TreeGrafter"/>
</dbReference>
<gene>
    <name evidence="4" type="ORF">V5799_029197</name>
</gene>
<dbReference type="GO" id="GO:0005634">
    <property type="term" value="C:nucleus"/>
    <property type="evidence" value="ECO:0007669"/>
    <property type="project" value="UniProtKB-SubCell"/>
</dbReference>
<comment type="subcellular location">
    <subcellularLocation>
        <location evidence="1">Nucleus</location>
    </subcellularLocation>
</comment>
<dbReference type="PANTHER" id="PTHR45921:SF6">
    <property type="entry name" value="C15"/>
    <property type="match status" value="1"/>
</dbReference>